<dbReference type="InterPro" id="IPR025886">
    <property type="entry name" value="PP2-like"/>
</dbReference>
<evidence type="ECO:0000313" key="2">
    <source>
        <dbReference type="EMBL" id="KAH7521828.1"/>
    </source>
</evidence>
<dbReference type="Gene3D" id="1.20.1280.50">
    <property type="match status" value="1"/>
</dbReference>
<name>A0A978V395_ZIZJJ</name>
<dbReference type="Pfam" id="PF14299">
    <property type="entry name" value="PP2"/>
    <property type="match status" value="1"/>
</dbReference>
<comment type="caution">
    <text evidence="2">The sequence shown here is derived from an EMBL/GenBank/DDBJ whole genome shotgun (WGS) entry which is preliminary data.</text>
</comment>
<dbReference type="PROSITE" id="PS50181">
    <property type="entry name" value="FBOX"/>
    <property type="match status" value="1"/>
</dbReference>
<proteinExistence type="predicted"/>
<dbReference type="EMBL" id="JAEACU010000007">
    <property type="protein sequence ID" value="KAH7521828.1"/>
    <property type="molecule type" value="Genomic_DNA"/>
</dbReference>
<sequence>MRAGAWRSPPSSGRPVSAMAMEGYTISRNVQVPTNESVGEIGQEGDKMHCHTHTQRQMEKESLELGIWDLPEGCIAHIFSLVSPRDACKCSAVSSKFRLAADSDAVWEMFLPSHWEDIISRSVSPVEFSSLKALYFHLSHSPILLDHGKKTFALDKESGKISYMLGPDDLSIDWSCVPDVWDGKFPIPYAYFYGNDKRLSSRFWEVEHINDIVYLKIHGRIQMKLLSPNTTYAAYLVYWPRVNPFHEPEMYVSVRFVSERVENEVEEVAYLQPDMFMPEGARRGLERSDEWMEVEMGEFFTSQDDIEVEMRLREPSVFHIGIASGLDLQGIEIRPKE</sequence>
<dbReference type="SUPFAM" id="SSF81383">
    <property type="entry name" value="F-box domain"/>
    <property type="match status" value="1"/>
</dbReference>
<dbReference type="SMART" id="SM00256">
    <property type="entry name" value="FBOX"/>
    <property type="match status" value="1"/>
</dbReference>
<dbReference type="InterPro" id="IPR036047">
    <property type="entry name" value="F-box-like_dom_sf"/>
</dbReference>
<dbReference type="AlphaFoldDB" id="A0A978V395"/>
<dbReference type="PANTHER" id="PTHR32278:SF111">
    <property type="entry name" value="F-BOX PROTEIN PP2-B12-RELATED"/>
    <property type="match status" value="1"/>
</dbReference>
<feature type="domain" description="F-box" evidence="1">
    <location>
        <begin position="64"/>
        <end position="110"/>
    </location>
</feature>
<evidence type="ECO:0000259" key="1">
    <source>
        <dbReference type="PROSITE" id="PS50181"/>
    </source>
</evidence>
<dbReference type="InterPro" id="IPR001810">
    <property type="entry name" value="F-box_dom"/>
</dbReference>
<dbReference type="Pfam" id="PF12937">
    <property type="entry name" value="F-box-like"/>
    <property type="match status" value="1"/>
</dbReference>
<dbReference type="CDD" id="cd22162">
    <property type="entry name" value="F-box_AtSKIP3-like"/>
    <property type="match status" value="1"/>
</dbReference>
<accession>A0A978V395</accession>
<gene>
    <name evidence="2" type="ORF">FEM48_Zijuj07G0073500</name>
</gene>
<organism evidence="2 3">
    <name type="scientific">Ziziphus jujuba var. spinosa</name>
    <dbReference type="NCBI Taxonomy" id="714518"/>
    <lineage>
        <taxon>Eukaryota</taxon>
        <taxon>Viridiplantae</taxon>
        <taxon>Streptophyta</taxon>
        <taxon>Embryophyta</taxon>
        <taxon>Tracheophyta</taxon>
        <taxon>Spermatophyta</taxon>
        <taxon>Magnoliopsida</taxon>
        <taxon>eudicotyledons</taxon>
        <taxon>Gunneridae</taxon>
        <taxon>Pentapetalae</taxon>
        <taxon>rosids</taxon>
        <taxon>fabids</taxon>
        <taxon>Rosales</taxon>
        <taxon>Rhamnaceae</taxon>
        <taxon>Paliureae</taxon>
        <taxon>Ziziphus</taxon>
    </lineage>
</organism>
<dbReference type="PANTHER" id="PTHR32278">
    <property type="entry name" value="F-BOX DOMAIN-CONTAINING PROTEIN"/>
    <property type="match status" value="1"/>
</dbReference>
<evidence type="ECO:0000313" key="3">
    <source>
        <dbReference type="Proteomes" id="UP000813462"/>
    </source>
</evidence>
<protein>
    <recommendedName>
        <fullName evidence="1">F-box domain-containing protein</fullName>
    </recommendedName>
</protein>
<dbReference type="Proteomes" id="UP000813462">
    <property type="component" value="Unassembled WGS sequence"/>
</dbReference>
<reference evidence="2" key="1">
    <citation type="journal article" date="2021" name="Front. Plant Sci.">
        <title>Chromosome-Scale Genome Assembly for Chinese Sour Jujube and Insights Into Its Genome Evolution and Domestication Signature.</title>
        <authorList>
            <person name="Shen L.-Y."/>
            <person name="Luo H."/>
            <person name="Wang X.-L."/>
            <person name="Wang X.-M."/>
            <person name="Qiu X.-J."/>
            <person name="Liu H."/>
            <person name="Zhou S.-S."/>
            <person name="Jia K.-H."/>
            <person name="Nie S."/>
            <person name="Bao Y.-T."/>
            <person name="Zhang R.-G."/>
            <person name="Yun Q.-Z."/>
            <person name="Chai Y.-H."/>
            <person name="Lu J.-Y."/>
            <person name="Li Y."/>
            <person name="Zhao S.-W."/>
            <person name="Mao J.-F."/>
            <person name="Jia S.-G."/>
            <person name="Mao Y.-M."/>
        </authorList>
    </citation>
    <scope>NUCLEOTIDE SEQUENCE</scope>
    <source>
        <strain evidence="2">AT0</strain>
        <tissue evidence="2">Leaf</tissue>
    </source>
</reference>